<feature type="compositionally biased region" description="Basic residues" evidence="2">
    <location>
        <begin position="115"/>
        <end position="135"/>
    </location>
</feature>
<comment type="similarity">
    <text evidence="1">Belongs to the prokaryotic/mitochondrial release factor family.</text>
</comment>
<evidence type="ECO:0000313" key="4">
    <source>
        <dbReference type="EMBL" id="TQJ14769.1"/>
    </source>
</evidence>
<gene>
    <name evidence="4" type="ORF">FB459_2273</name>
</gene>
<dbReference type="EMBL" id="VFMO01000001">
    <property type="protein sequence ID" value="TQJ14769.1"/>
    <property type="molecule type" value="Genomic_DNA"/>
</dbReference>
<dbReference type="Pfam" id="PF00472">
    <property type="entry name" value="RF-1"/>
    <property type="match status" value="1"/>
</dbReference>
<organism evidence="4 5">
    <name type="scientific">Yimella lutea</name>
    <dbReference type="NCBI Taxonomy" id="587872"/>
    <lineage>
        <taxon>Bacteria</taxon>
        <taxon>Bacillati</taxon>
        <taxon>Actinomycetota</taxon>
        <taxon>Actinomycetes</taxon>
        <taxon>Micrococcales</taxon>
        <taxon>Dermacoccaceae</taxon>
        <taxon>Yimella</taxon>
    </lineage>
</organism>
<dbReference type="InterPro" id="IPR045853">
    <property type="entry name" value="Pep_chain_release_fac_I_sf"/>
</dbReference>
<keyword evidence="5" id="KW-1185">Reference proteome</keyword>
<dbReference type="NCBIfam" id="NF006718">
    <property type="entry name" value="PRK09256.1"/>
    <property type="match status" value="1"/>
</dbReference>
<dbReference type="InterPro" id="IPR000352">
    <property type="entry name" value="Pep_chain_release_fac_I"/>
</dbReference>
<accession>A0A542EHI0</accession>
<reference evidence="4 5" key="1">
    <citation type="submission" date="2019-06" db="EMBL/GenBank/DDBJ databases">
        <title>Sequencing the genomes of 1000 actinobacteria strains.</title>
        <authorList>
            <person name="Klenk H.-P."/>
        </authorList>
    </citation>
    <scope>NUCLEOTIDE SEQUENCE [LARGE SCALE GENOMIC DNA]</scope>
    <source>
        <strain evidence="4 5">DSM 19828</strain>
    </source>
</reference>
<sequence length="148" mass="16279">MSELHVSPGPGIPGGLIVPSGELLERFSRSSGPGGQGVNTTDSRVQLSLDLAASSAFNDRQRERVLSRLSERLVGTTITIDASEHRSQRRNRTAARERLAEILREALAPAPPQRRATRPTRGSQRRRLAAKRRRGEIKNDRARPAADD</sequence>
<evidence type="ECO:0000256" key="2">
    <source>
        <dbReference type="SAM" id="MobiDB-lite"/>
    </source>
</evidence>
<dbReference type="Gene3D" id="3.30.160.20">
    <property type="match status" value="1"/>
</dbReference>
<dbReference type="GO" id="GO:0072344">
    <property type="term" value="P:rescue of stalled ribosome"/>
    <property type="evidence" value="ECO:0007669"/>
    <property type="project" value="TreeGrafter"/>
</dbReference>
<dbReference type="OrthoDB" id="9815709at2"/>
<dbReference type="PANTHER" id="PTHR47814">
    <property type="entry name" value="PEPTIDYL-TRNA HYDROLASE ARFB"/>
    <property type="match status" value="1"/>
</dbReference>
<feature type="region of interest" description="Disordered" evidence="2">
    <location>
        <begin position="103"/>
        <end position="148"/>
    </location>
</feature>
<dbReference type="GO" id="GO:0004045">
    <property type="term" value="F:peptidyl-tRNA hydrolase activity"/>
    <property type="evidence" value="ECO:0007669"/>
    <property type="project" value="TreeGrafter"/>
</dbReference>
<evidence type="ECO:0000313" key="5">
    <source>
        <dbReference type="Proteomes" id="UP000320806"/>
    </source>
</evidence>
<dbReference type="PANTHER" id="PTHR47814:SF1">
    <property type="entry name" value="PEPTIDYL-TRNA HYDROLASE ARFB"/>
    <property type="match status" value="1"/>
</dbReference>
<feature type="domain" description="Prokaryotic-type class I peptide chain release factors" evidence="3">
    <location>
        <begin position="19"/>
        <end position="141"/>
    </location>
</feature>
<dbReference type="RefSeq" id="WP_141928523.1">
    <property type="nucleotide sequence ID" value="NZ_BAABCI010000024.1"/>
</dbReference>
<protein>
    <submittedName>
        <fullName evidence="4">Ribosome-associated protein</fullName>
    </submittedName>
</protein>
<name>A0A542EHI0_9MICO</name>
<proteinExistence type="inferred from homology"/>
<feature type="compositionally biased region" description="Basic and acidic residues" evidence="2">
    <location>
        <begin position="136"/>
        <end position="148"/>
    </location>
</feature>
<dbReference type="AlphaFoldDB" id="A0A542EHI0"/>
<dbReference type="Proteomes" id="UP000320806">
    <property type="component" value="Unassembled WGS sequence"/>
</dbReference>
<comment type="caution">
    <text evidence="4">The sequence shown here is derived from an EMBL/GenBank/DDBJ whole genome shotgun (WGS) entry which is preliminary data.</text>
</comment>
<dbReference type="GO" id="GO:0003747">
    <property type="term" value="F:translation release factor activity"/>
    <property type="evidence" value="ECO:0007669"/>
    <property type="project" value="InterPro"/>
</dbReference>
<dbReference type="SUPFAM" id="SSF75620">
    <property type="entry name" value="Release factor"/>
    <property type="match status" value="1"/>
</dbReference>
<evidence type="ECO:0000259" key="3">
    <source>
        <dbReference type="Pfam" id="PF00472"/>
    </source>
</evidence>
<evidence type="ECO:0000256" key="1">
    <source>
        <dbReference type="ARBA" id="ARBA00010835"/>
    </source>
</evidence>
<dbReference type="GO" id="GO:0043022">
    <property type="term" value="F:ribosome binding"/>
    <property type="evidence" value="ECO:0007669"/>
    <property type="project" value="TreeGrafter"/>
</dbReference>